<evidence type="ECO:0000313" key="2">
    <source>
        <dbReference type="EMBL" id="KKK81894.1"/>
    </source>
</evidence>
<feature type="region of interest" description="Disordered" evidence="1">
    <location>
        <begin position="46"/>
        <end position="127"/>
    </location>
</feature>
<gene>
    <name evidence="2" type="ORF">LCGC14_2808810</name>
</gene>
<feature type="compositionally biased region" description="Basic residues" evidence="1">
    <location>
        <begin position="89"/>
        <end position="109"/>
    </location>
</feature>
<comment type="caution">
    <text evidence="2">The sequence shown here is derived from an EMBL/GenBank/DDBJ whole genome shotgun (WGS) entry which is preliminary data.</text>
</comment>
<feature type="compositionally biased region" description="Low complexity" evidence="1">
    <location>
        <begin position="63"/>
        <end position="80"/>
    </location>
</feature>
<protein>
    <submittedName>
        <fullName evidence="2">Uncharacterized protein</fullName>
    </submittedName>
</protein>
<organism evidence="2">
    <name type="scientific">marine sediment metagenome</name>
    <dbReference type="NCBI Taxonomy" id="412755"/>
    <lineage>
        <taxon>unclassified sequences</taxon>
        <taxon>metagenomes</taxon>
        <taxon>ecological metagenomes</taxon>
    </lineage>
</organism>
<name>A0A0F9AU06_9ZZZZ</name>
<reference evidence="2" key="1">
    <citation type="journal article" date="2015" name="Nature">
        <title>Complex archaea that bridge the gap between prokaryotes and eukaryotes.</title>
        <authorList>
            <person name="Spang A."/>
            <person name="Saw J.H."/>
            <person name="Jorgensen S.L."/>
            <person name="Zaremba-Niedzwiedzka K."/>
            <person name="Martijn J."/>
            <person name="Lind A.E."/>
            <person name="van Eijk R."/>
            <person name="Schleper C."/>
            <person name="Guy L."/>
            <person name="Ettema T.J."/>
        </authorList>
    </citation>
    <scope>NUCLEOTIDE SEQUENCE</scope>
</reference>
<sequence>MQQQTGMFPQNGDWSWRCPKCVLECAKPGPDRETVRDDYKAHRAKCAGINPVPAPAPNPKPPAESAEAPVVEQQQQPLPAAKEEVMPKVAKKKVAKKKATKKNPAKRTASKMSLTGTTGFKLKGPDTAVRKNKDGTVWGYPMVRGAAEAVVDFANREGK</sequence>
<dbReference type="EMBL" id="LAZR01052921">
    <property type="protein sequence ID" value="KKK81894.1"/>
    <property type="molecule type" value="Genomic_DNA"/>
</dbReference>
<dbReference type="AlphaFoldDB" id="A0A0F9AU06"/>
<feature type="compositionally biased region" description="Pro residues" evidence="1">
    <location>
        <begin position="52"/>
        <end position="62"/>
    </location>
</feature>
<accession>A0A0F9AU06</accession>
<evidence type="ECO:0000256" key="1">
    <source>
        <dbReference type="SAM" id="MobiDB-lite"/>
    </source>
</evidence>
<proteinExistence type="predicted"/>